<name>A0A3A6TPZ3_9GAMM</name>
<feature type="transmembrane region" description="Helical" evidence="9">
    <location>
        <begin position="179"/>
        <end position="197"/>
    </location>
</feature>
<dbReference type="PANTHER" id="PTHR43731:SF14">
    <property type="entry name" value="PRESENILIN-ASSOCIATED RHOMBOID-LIKE PROTEIN, MITOCHONDRIAL"/>
    <property type="match status" value="1"/>
</dbReference>
<evidence type="ECO:0000256" key="5">
    <source>
        <dbReference type="ARBA" id="ARBA00022692"/>
    </source>
</evidence>
<evidence type="ECO:0000256" key="1">
    <source>
        <dbReference type="ARBA" id="ARBA00004141"/>
    </source>
</evidence>
<dbReference type="Pfam" id="PF12122">
    <property type="entry name" value="Rhomboid_N"/>
    <property type="match status" value="1"/>
</dbReference>
<feature type="domain" description="Peptidase S54 GlpG peptidase N-terminal" evidence="11">
    <location>
        <begin position="1"/>
        <end position="83"/>
    </location>
</feature>
<proteinExistence type="inferred from homology"/>
<dbReference type="EC" id="3.4.21.105" evidence="12"/>
<keyword evidence="3" id="KW-1003">Cell membrane</keyword>
<keyword evidence="13" id="KW-1185">Reference proteome</keyword>
<comment type="similarity">
    <text evidence="2">Belongs to the peptidase S54 family.</text>
</comment>
<sequence>MIEIGEIPNLRAAQAYSDYLKSQGIKCVLEPIPQGVIILVATEDDAEIAHKVLEHFLSHPNDPRYLQASWEHGDTRNKIEYTSSSRPIIKQFLANSGPLTFIIFISCILIFGLMNLGFASQMYSAFSYFGATANNQANEFWRFFTPSLLHFSLIHILSNLLWWWYFGGKIERYLGLTKLLTLLIVAGTLPNVVQYFLAGPNFGGLSGVVYALIAYVAVLSVRRPDCGIQIQPALVVITIVWMVLGFSQALPTATANGAHLAGFIIGLVQGWIDSRKSPSR</sequence>
<feature type="transmembrane region" description="Helical" evidence="9">
    <location>
        <begin position="148"/>
        <end position="167"/>
    </location>
</feature>
<dbReference type="InterPro" id="IPR050925">
    <property type="entry name" value="Rhomboid_protease_S54"/>
</dbReference>
<dbReference type="SUPFAM" id="SSF144091">
    <property type="entry name" value="Rhomboid-like"/>
    <property type="match status" value="1"/>
</dbReference>
<keyword evidence="12" id="KW-0645">Protease</keyword>
<gene>
    <name evidence="12" type="primary">glpG</name>
    <name evidence="12" type="ORF">D5R81_11270</name>
</gene>
<feature type="transmembrane region" description="Helical" evidence="9">
    <location>
        <begin position="233"/>
        <end position="250"/>
    </location>
</feature>
<evidence type="ECO:0000256" key="3">
    <source>
        <dbReference type="ARBA" id="ARBA00022475"/>
    </source>
</evidence>
<feature type="domain" description="Peptidase S54 rhomboid" evidence="10">
    <location>
        <begin position="138"/>
        <end position="275"/>
    </location>
</feature>
<dbReference type="RefSeq" id="WP_121853739.1">
    <property type="nucleotide sequence ID" value="NZ_CP037952.1"/>
</dbReference>
<dbReference type="InterPro" id="IPR022764">
    <property type="entry name" value="Peptidase_S54_rhomboid_dom"/>
</dbReference>
<dbReference type="NCBIfam" id="TIGR04239">
    <property type="entry name" value="rhombo_GlpG"/>
    <property type="match status" value="1"/>
</dbReference>
<comment type="caution">
    <text evidence="12">The sequence shown here is derived from an EMBL/GenBank/DDBJ whole genome shotgun (WGS) entry which is preliminary data.</text>
</comment>
<dbReference type="GO" id="GO:0006508">
    <property type="term" value="P:proteolysis"/>
    <property type="evidence" value="ECO:0007669"/>
    <property type="project" value="UniProtKB-KW"/>
</dbReference>
<evidence type="ECO:0000256" key="6">
    <source>
        <dbReference type="ARBA" id="ARBA00022801"/>
    </source>
</evidence>
<dbReference type="Proteomes" id="UP000273022">
    <property type="component" value="Unassembled WGS sequence"/>
</dbReference>
<protein>
    <submittedName>
        <fullName evidence="12">Rhomboid family intramembrane serine protease GlpG</fullName>
        <ecNumber evidence="12">3.4.21.105</ecNumber>
    </submittedName>
</protein>
<evidence type="ECO:0000256" key="4">
    <source>
        <dbReference type="ARBA" id="ARBA00022519"/>
    </source>
</evidence>
<evidence type="ECO:0000259" key="11">
    <source>
        <dbReference type="Pfam" id="PF12122"/>
    </source>
</evidence>
<dbReference type="InterPro" id="IPR022732">
    <property type="entry name" value="Peptidase_S54_GlpG_N"/>
</dbReference>
<dbReference type="InterPro" id="IPR038236">
    <property type="entry name" value="GlpG_N_sf"/>
</dbReference>
<dbReference type="InterPro" id="IPR023662">
    <property type="entry name" value="Rhomboid_protease_GlpG"/>
</dbReference>
<evidence type="ECO:0000313" key="12">
    <source>
        <dbReference type="EMBL" id="RJY13314.1"/>
    </source>
</evidence>
<evidence type="ECO:0000256" key="8">
    <source>
        <dbReference type="ARBA" id="ARBA00023136"/>
    </source>
</evidence>
<dbReference type="Pfam" id="PF01694">
    <property type="entry name" value="Rhomboid"/>
    <property type="match status" value="1"/>
</dbReference>
<organism evidence="12 13">
    <name type="scientific">Parashewanella spongiae</name>
    <dbReference type="NCBI Taxonomy" id="342950"/>
    <lineage>
        <taxon>Bacteria</taxon>
        <taxon>Pseudomonadati</taxon>
        <taxon>Pseudomonadota</taxon>
        <taxon>Gammaproteobacteria</taxon>
        <taxon>Alteromonadales</taxon>
        <taxon>Shewanellaceae</taxon>
        <taxon>Parashewanella</taxon>
    </lineage>
</organism>
<evidence type="ECO:0000313" key="13">
    <source>
        <dbReference type="Proteomes" id="UP000273022"/>
    </source>
</evidence>
<dbReference type="PANTHER" id="PTHR43731">
    <property type="entry name" value="RHOMBOID PROTEASE"/>
    <property type="match status" value="1"/>
</dbReference>
<dbReference type="GO" id="GO:0004252">
    <property type="term" value="F:serine-type endopeptidase activity"/>
    <property type="evidence" value="ECO:0007669"/>
    <property type="project" value="InterPro"/>
</dbReference>
<keyword evidence="6 12" id="KW-0378">Hydrolase</keyword>
<keyword evidence="4" id="KW-0997">Cell inner membrane</keyword>
<reference evidence="12 13" key="1">
    <citation type="submission" date="2018-09" db="EMBL/GenBank/DDBJ databases">
        <title>Phylogeny of the Shewanellaceae, and recommendation for two new genera, Pseudoshewanella and Parashewanella.</title>
        <authorList>
            <person name="Wang G."/>
        </authorList>
    </citation>
    <scope>NUCLEOTIDE SEQUENCE [LARGE SCALE GENOMIC DNA]</scope>
    <source>
        <strain evidence="12 13">KCTC 22492</strain>
    </source>
</reference>
<keyword evidence="5 9" id="KW-0812">Transmembrane</keyword>
<dbReference type="GO" id="GO:0016020">
    <property type="term" value="C:membrane"/>
    <property type="evidence" value="ECO:0007669"/>
    <property type="project" value="UniProtKB-SubCell"/>
</dbReference>
<evidence type="ECO:0000256" key="7">
    <source>
        <dbReference type="ARBA" id="ARBA00022989"/>
    </source>
</evidence>
<dbReference type="InterPro" id="IPR035952">
    <property type="entry name" value="Rhomboid-like_sf"/>
</dbReference>
<evidence type="ECO:0000259" key="10">
    <source>
        <dbReference type="Pfam" id="PF01694"/>
    </source>
</evidence>
<comment type="subcellular location">
    <subcellularLocation>
        <location evidence="1">Membrane</location>
        <topology evidence="1">Multi-pass membrane protein</topology>
    </subcellularLocation>
</comment>
<dbReference type="Gene3D" id="1.20.1540.10">
    <property type="entry name" value="Rhomboid-like"/>
    <property type="match status" value="1"/>
</dbReference>
<feature type="transmembrane region" description="Helical" evidence="9">
    <location>
        <begin position="203"/>
        <end position="221"/>
    </location>
</feature>
<dbReference type="Gene3D" id="3.30.70.2350">
    <property type="match status" value="1"/>
</dbReference>
<keyword evidence="8 9" id="KW-0472">Membrane</keyword>
<evidence type="ECO:0000256" key="9">
    <source>
        <dbReference type="SAM" id="Phobius"/>
    </source>
</evidence>
<evidence type="ECO:0000256" key="2">
    <source>
        <dbReference type="ARBA" id="ARBA00009045"/>
    </source>
</evidence>
<dbReference type="EMBL" id="QYYH01000065">
    <property type="protein sequence ID" value="RJY13314.1"/>
    <property type="molecule type" value="Genomic_DNA"/>
</dbReference>
<accession>A0A3A6TPZ3</accession>
<dbReference type="AlphaFoldDB" id="A0A3A6TPZ3"/>
<keyword evidence="7 9" id="KW-1133">Transmembrane helix</keyword>
<feature type="transmembrane region" description="Helical" evidence="9">
    <location>
        <begin position="92"/>
        <end position="114"/>
    </location>
</feature>
<dbReference type="OrthoDB" id="9778341at2"/>